<keyword evidence="7 14" id="KW-0028">Amino-acid biosynthesis</keyword>
<sequence>MTPRPGSAADRDRILHLAIVGLGGVGSEIIQQIIDSDSPYPMSITAISNSRKMLLFTDGTSFLPKWRAGGLDDPNAQAASLDGLFDALSDVAQRKPGKVVLVDNTASQAVAEAYPRFMDAGIHIVTPNKKAFSGSLELYKHIIESPADRMTGRGVFYNEATVGAGLPIISTLKDLVHTGDKVKKIEGVFSGTLSYIFNEYSKGDQGGPSFSSIVHIARANGYTEPHPGDDLNGADVARKLTILSRMIPGLLDLLPNGHVDVRPTSLVPEPLRDADAPTFLQRLPEFDADMSAKRDEAAKRGNVLRYVGVIDVEQRTVEAKLDEYPKTHAFATSLQGSDNIIMFHTARYGARPLLIQGAGAGNAVTAMGVGSDILKLF</sequence>
<dbReference type="InterPro" id="IPR011147">
    <property type="entry name" value="Bifunc_Aspkin/hSer_DH"/>
</dbReference>
<feature type="binding site" evidence="16">
    <location>
        <position position="224"/>
    </location>
    <ligand>
        <name>L-homoserine</name>
        <dbReference type="ChEBI" id="CHEBI:57476"/>
    </ligand>
</feature>
<gene>
    <name evidence="19" type="ORF">JVT61DRAFT_15311</name>
</gene>
<comment type="catalytic activity">
    <reaction evidence="12">
        <text>L-homoserine + NADP(+) = L-aspartate 4-semialdehyde + NADPH + H(+)</text>
        <dbReference type="Rhea" id="RHEA:15761"/>
        <dbReference type="ChEBI" id="CHEBI:15378"/>
        <dbReference type="ChEBI" id="CHEBI:57476"/>
        <dbReference type="ChEBI" id="CHEBI:57783"/>
        <dbReference type="ChEBI" id="CHEBI:58349"/>
        <dbReference type="ChEBI" id="CHEBI:537519"/>
        <dbReference type="EC" id="1.1.1.3"/>
    </reaction>
    <physiologicalReaction direction="right-to-left" evidence="12">
        <dbReference type="Rhea" id="RHEA:15763"/>
    </physiologicalReaction>
</comment>
<comment type="similarity">
    <text evidence="4 14">Belongs to the homoserine dehydrogenase family.</text>
</comment>
<evidence type="ECO:0000259" key="18">
    <source>
        <dbReference type="Pfam" id="PF03447"/>
    </source>
</evidence>
<evidence type="ECO:0000256" key="12">
    <source>
        <dbReference type="ARBA" id="ARBA00048841"/>
    </source>
</evidence>
<dbReference type="UniPathway" id="UPA00050">
    <property type="reaction ID" value="UER00063"/>
</dbReference>
<protein>
    <recommendedName>
        <fullName evidence="6 14">Homoserine dehydrogenase</fullName>
        <shortName evidence="14">HDH</shortName>
        <ecNumber evidence="5 14">1.1.1.3</ecNumber>
    </recommendedName>
</protein>
<evidence type="ECO:0000256" key="5">
    <source>
        <dbReference type="ARBA" id="ARBA00013213"/>
    </source>
</evidence>
<comment type="cofactor">
    <cofactor evidence="1">
        <name>a metal cation</name>
        <dbReference type="ChEBI" id="CHEBI:25213"/>
    </cofactor>
</comment>
<feature type="domain" description="Homoserine dehydrogenase catalytic" evidence="17">
    <location>
        <begin position="167"/>
        <end position="374"/>
    </location>
</feature>
<feature type="binding site" evidence="16">
    <location>
        <position position="129"/>
    </location>
    <ligand>
        <name>NADPH</name>
        <dbReference type="ChEBI" id="CHEBI:57783"/>
    </ligand>
</feature>
<dbReference type="InterPro" id="IPR001342">
    <property type="entry name" value="HDH_cat"/>
</dbReference>
<evidence type="ECO:0000256" key="7">
    <source>
        <dbReference type="ARBA" id="ARBA00022605"/>
    </source>
</evidence>
<dbReference type="PANTHER" id="PTHR43070">
    <property type="match status" value="1"/>
</dbReference>
<dbReference type="AlphaFoldDB" id="A0A8I2YV98"/>
<evidence type="ECO:0000256" key="8">
    <source>
        <dbReference type="ARBA" id="ARBA00022697"/>
    </source>
</evidence>
<evidence type="ECO:0000256" key="3">
    <source>
        <dbReference type="ARBA" id="ARBA00005062"/>
    </source>
</evidence>
<evidence type="ECO:0000256" key="2">
    <source>
        <dbReference type="ARBA" id="ARBA00005056"/>
    </source>
</evidence>
<evidence type="ECO:0000256" key="10">
    <source>
        <dbReference type="ARBA" id="ARBA00023002"/>
    </source>
</evidence>
<dbReference type="SUPFAM" id="SSF55347">
    <property type="entry name" value="Glyceraldehyde-3-phosphate dehydrogenase-like, C-terminal domain"/>
    <property type="match status" value="1"/>
</dbReference>
<accession>A0A8I2YV98</accession>
<organism evidence="19 20">
    <name type="scientific">Boletus reticuloceps</name>
    <dbReference type="NCBI Taxonomy" id="495285"/>
    <lineage>
        <taxon>Eukaryota</taxon>
        <taxon>Fungi</taxon>
        <taxon>Dikarya</taxon>
        <taxon>Basidiomycota</taxon>
        <taxon>Agaricomycotina</taxon>
        <taxon>Agaricomycetes</taxon>
        <taxon>Agaricomycetidae</taxon>
        <taxon>Boletales</taxon>
        <taxon>Boletineae</taxon>
        <taxon>Boletaceae</taxon>
        <taxon>Boletoideae</taxon>
        <taxon>Boletus</taxon>
    </lineage>
</organism>
<feature type="binding site" evidence="16">
    <location>
        <begin position="21"/>
        <end position="26"/>
    </location>
    <ligand>
        <name>NADP(+)</name>
        <dbReference type="ChEBI" id="CHEBI:58349"/>
    </ligand>
</feature>
<dbReference type="PANTHER" id="PTHR43070:SF5">
    <property type="entry name" value="HOMOSERINE DEHYDROGENASE"/>
    <property type="match status" value="1"/>
</dbReference>
<dbReference type="OrthoDB" id="67851at2759"/>
<dbReference type="PIRSF" id="PIRSF036497">
    <property type="entry name" value="HDH_short"/>
    <property type="match status" value="1"/>
</dbReference>
<dbReference type="Gene3D" id="3.40.50.720">
    <property type="entry name" value="NAD(P)-binding Rossmann-like Domain"/>
    <property type="match status" value="1"/>
</dbReference>
<feature type="domain" description="Aspartate/homoserine dehydrogenase NAD-binding" evidence="18">
    <location>
        <begin position="21"/>
        <end position="144"/>
    </location>
</feature>
<reference evidence="19" key="1">
    <citation type="submission" date="2021-03" db="EMBL/GenBank/DDBJ databases">
        <title>Evolutionary innovations through gain and loss of genes in the ectomycorrhizal Boletales.</title>
        <authorList>
            <person name="Wu G."/>
            <person name="Miyauchi S."/>
            <person name="Morin E."/>
            <person name="Yang Z.-L."/>
            <person name="Xu J."/>
            <person name="Martin F.M."/>
        </authorList>
    </citation>
    <scope>NUCLEOTIDE SEQUENCE</scope>
    <source>
        <strain evidence="19">BR01</strain>
    </source>
</reference>
<evidence type="ECO:0000256" key="13">
    <source>
        <dbReference type="ARBA" id="ARBA00059589"/>
    </source>
</evidence>
<comment type="function">
    <text evidence="13">Catalyzes the conversion of L-aspartate-beta-semialdehyde (L-Asa) to L-homoserine (L-Hse), the third step in the biosynthesis of amino acids that derive from aspartate (the aspartate family of amino acids), including methioinine and threonine, the latter of which is a precursor to isoleucine; production of homoserine leads to a branch-point in the pathway as it can either be O-phosphorylated for processing to threonine, or O-acylated for processing to methionine.</text>
</comment>
<evidence type="ECO:0000256" key="4">
    <source>
        <dbReference type="ARBA" id="ARBA00006753"/>
    </source>
</evidence>
<comment type="pathway">
    <text evidence="2">Amino-acid biosynthesis; L-threonine biosynthesis; L-threonine from L-aspartate: step 3/5.</text>
</comment>
<evidence type="ECO:0000256" key="1">
    <source>
        <dbReference type="ARBA" id="ARBA00001920"/>
    </source>
</evidence>
<comment type="caution">
    <text evidence="19">The sequence shown here is derived from an EMBL/GenBank/DDBJ whole genome shotgun (WGS) entry which is preliminary data.</text>
</comment>
<dbReference type="GO" id="GO:0009086">
    <property type="term" value="P:methionine biosynthetic process"/>
    <property type="evidence" value="ECO:0007669"/>
    <property type="project" value="UniProtKB-KW"/>
</dbReference>
<evidence type="ECO:0000256" key="16">
    <source>
        <dbReference type="PIRSR" id="PIRSR036497-2"/>
    </source>
</evidence>
<dbReference type="FunFam" id="3.30.360.10:FF:000006">
    <property type="entry name" value="Bifunctional aspartokinase/homoserine dehydrogenase"/>
    <property type="match status" value="1"/>
</dbReference>
<keyword evidence="10 14" id="KW-0560">Oxidoreductase</keyword>
<dbReference type="GO" id="GO:0004412">
    <property type="term" value="F:homoserine dehydrogenase activity"/>
    <property type="evidence" value="ECO:0007669"/>
    <property type="project" value="UniProtKB-EC"/>
</dbReference>
<dbReference type="EC" id="1.1.1.3" evidence="5 14"/>
<dbReference type="Pfam" id="PF00742">
    <property type="entry name" value="Homoserine_dh"/>
    <property type="match status" value="1"/>
</dbReference>
<evidence type="ECO:0000313" key="19">
    <source>
        <dbReference type="EMBL" id="KAG6377503.1"/>
    </source>
</evidence>
<keyword evidence="8 14" id="KW-0791">Threonine biosynthesis</keyword>
<evidence type="ECO:0000256" key="6">
    <source>
        <dbReference type="ARBA" id="ARBA00013376"/>
    </source>
</evidence>
<dbReference type="InterPro" id="IPR036291">
    <property type="entry name" value="NAD(P)-bd_dom_sf"/>
</dbReference>
<keyword evidence="11 14" id="KW-0486">Methionine biosynthesis</keyword>
<evidence type="ECO:0000259" key="17">
    <source>
        <dbReference type="Pfam" id="PF00742"/>
    </source>
</evidence>
<feature type="active site" description="Proton donor" evidence="15">
    <location>
        <position position="239"/>
    </location>
</feature>
<comment type="pathway">
    <text evidence="3">Amino-acid biosynthesis; L-methionine biosynthesis via de novo pathway; L-homoserine from L-aspartate: step 3/3.</text>
</comment>
<evidence type="ECO:0000256" key="14">
    <source>
        <dbReference type="PIRNR" id="PIRNR036497"/>
    </source>
</evidence>
<evidence type="ECO:0000256" key="15">
    <source>
        <dbReference type="PIRSR" id="PIRSR036497-1"/>
    </source>
</evidence>
<evidence type="ECO:0000256" key="11">
    <source>
        <dbReference type="ARBA" id="ARBA00023167"/>
    </source>
</evidence>
<dbReference type="Pfam" id="PF03447">
    <property type="entry name" value="NAD_binding_3"/>
    <property type="match status" value="1"/>
</dbReference>
<dbReference type="EMBL" id="JAGFBS010000009">
    <property type="protein sequence ID" value="KAG6377503.1"/>
    <property type="molecule type" value="Genomic_DNA"/>
</dbReference>
<proteinExistence type="inferred from homology"/>
<name>A0A8I2YV98_9AGAM</name>
<keyword evidence="9 14" id="KW-0521">NADP</keyword>
<dbReference type="SUPFAM" id="SSF51735">
    <property type="entry name" value="NAD(P)-binding Rossmann-fold domains"/>
    <property type="match status" value="1"/>
</dbReference>
<dbReference type="UniPathway" id="UPA00051">
    <property type="reaction ID" value="UER00465"/>
</dbReference>
<dbReference type="InterPro" id="IPR005106">
    <property type="entry name" value="Asp/hSer_DH_NAD-bd"/>
</dbReference>
<dbReference type="GO" id="GO:0009088">
    <property type="term" value="P:threonine biosynthetic process"/>
    <property type="evidence" value="ECO:0007669"/>
    <property type="project" value="UniProtKB-UniPathway"/>
</dbReference>
<dbReference type="Proteomes" id="UP000683000">
    <property type="component" value="Unassembled WGS sequence"/>
</dbReference>
<feature type="binding site" evidence="16">
    <location>
        <position position="105"/>
    </location>
    <ligand>
        <name>NADPH</name>
        <dbReference type="ChEBI" id="CHEBI:57783"/>
    </ligand>
</feature>
<dbReference type="GO" id="GO:0009090">
    <property type="term" value="P:homoserine biosynthetic process"/>
    <property type="evidence" value="ECO:0007669"/>
    <property type="project" value="TreeGrafter"/>
</dbReference>
<evidence type="ECO:0000256" key="9">
    <source>
        <dbReference type="ARBA" id="ARBA00022857"/>
    </source>
</evidence>
<keyword evidence="20" id="KW-1185">Reference proteome</keyword>
<dbReference type="Gene3D" id="3.30.360.10">
    <property type="entry name" value="Dihydrodipicolinate Reductase, domain 2"/>
    <property type="match status" value="1"/>
</dbReference>
<dbReference type="InterPro" id="IPR022697">
    <property type="entry name" value="HDH_short"/>
</dbReference>
<dbReference type="GO" id="GO:0050661">
    <property type="term" value="F:NADP binding"/>
    <property type="evidence" value="ECO:0007669"/>
    <property type="project" value="InterPro"/>
</dbReference>
<evidence type="ECO:0000313" key="20">
    <source>
        <dbReference type="Proteomes" id="UP000683000"/>
    </source>
</evidence>